<protein>
    <recommendedName>
        <fullName evidence="1">DUF7311 domain-containing protein</fullName>
    </recommendedName>
</protein>
<dbReference type="EMBL" id="RKLQ01000001">
    <property type="protein sequence ID" value="MBX0302416.1"/>
    <property type="molecule type" value="Genomic_DNA"/>
</dbReference>
<evidence type="ECO:0000313" key="3">
    <source>
        <dbReference type="Proteomes" id="UP000783863"/>
    </source>
</evidence>
<dbReference type="InterPro" id="IPR055735">
    <property type="entry name" value="DUF7311"/>
</dbReference>
<dbReference type="RefSeq" id="WP_220586654.1">
    <property type="nucleotide sequence ID" value="NZ_RKLQ01000001.1"/>
</dbReference>
<proteinExistence type="predicted"/>
<evidence type="ECO:0000313" key="2">
    <source>
        <dbReference type="EMBL" id="MBX0302416.1"/>
    </source>
</evidence>
<name>A0A8J7YFI2_9EURY</name>
<reference evidence="2" key="1">
    <citation type="submission" date="2021-06" db="EMBL/GenBank/DDBJ databases">
        <title>Halomicroarcula sp. F24A a new haloarchaeum isolated from saline soil.</title>
        <authorList>
            <person name="Duran-Viseras A."/>
            <person name="Sanchez-Porro C."/>
            <person name="Ventosa A."/>
        </authorList>
    </citation>
    <scope>NUCLEOTIDE SEQUENCE</scope>
    <source>
        <strain evidence="2">F24A</strain>
    </source>
</reference>
<comment type="caution">
    <text evidence="2">The sequence shown here is derived from an EMBL/GenBank/DDBJ whole genome shotgun (WGS) entry which is preliminary data.</text>
</comment>
<dbReference type="Pfam" id="PF23993">
    <property type="entry name" value="DUF7311"/>
    <property type="match status" value="1"/>
</dbReference>
<sequence length="154" mass="16276">MILRVVLAAVLTAALLAVALPAMADVGANRAESTMDRQLGTLGEELETMVETDDPTVGRGARHVAKLRLPDRSLTSAAVTRLRFLSREEVAVASWRVGDSATSRTRLAGVPVRGAGGGPVTVREPGTHRLVFELRSRAGKPVLTVKRLGGETDA</sequence>
<organism evidence="2 3">
    <name type="scientific">Haloarcula salinisoli</name>
    <dbReference type="NCBI Taxonomy" id="2487746"/>
    <lineage>
        <taxon>Archaea</taxon>
        <taxon>Methanobacteriati</taxon>
        <taxon>Methanobacteriota</taxon>
        <taxon>Stenosarchaea group</taxon>
        <taxon>Halobacteria</taxon>
        <taxon>Halobacteriales</taxon>
        <taxon>Haloarculaceae</taxon>
        <taxon>Haloarcula</taxon>
    </lineage>
</organism>
<feature type="domain" description="DUF7311" evidence="1">
    <location>
        <begin position="3"/>
        <end position="145"/>
    </location>
</feature>
<gene>
    <name evidence="2" type="ORF">EGD98_01890</name>
</gene>
<evidence type="ECO:0000259" key="1">
    <source>
        <dbReference type="Pfam" id="PF23993"/>
    </source>
</evidence>
<dbReference type="AlphaFoldDB" id="A0A8J7YFI2"/>
<keyword evidence="3" id="KW-1185">Reference proteome</keyword>
<accession>A0A8J7YFI2</accession>
<dbReference type="Proteomes" id="UP000783863">
    <property type="component" value="Unassembled WGS sequence"/>
</dbReference>